<dbReference type="PANTHER" id="PTHR30250">
    <property type="entry name" value="PST FAMILY PREDICTED COLANIC ACID TRANSPORTER"/>
    <property type="match status" value="1"/>
</dbReference>
<evidence type="ECO:0000256" key="5">
    <source>
        <dbReference type="ARBA" id="ARBA00023136"/>
    </source>
</evidence>
<evidence type="ECO:0000256" key="1">
    <source>
        <dbReference type="ARBA" id="ARBA00004651"/>
    </source>
</evidence>
<accession>A0A6P1QSL4</accession>
<evidence type="ECO:0000256" key="2">
    <source>
        <dbReference type="ARBA" id="ARBA00022475"/>
    </source>
</evidence>
<keyword evidence="7" id="KW-1185">Reference proteome</keyword>
<dbReference type="GO" id="GO:0005886">
    <property type="term" value="C:plasma membrane"/>
    <property type="evidence" value="ECO:0007669"/>
    <property type="project" value="UniProtKB-SubCell"/>
</dbReference>
<gene>
    <name evidence="6" type="ORF">DBX24_00405</name>
</gene>
<comment type="subcellular location">
    <subcellularLocation>
        <location evidence="1">Cell membrane</location>
        <topology evidence="1">Multi-pass membrane protein</topology>
    </subcellularLocation>
</comment>
<evidence type="ECO:0000313" key="7">
    <source>
        <dbReference type="Proteomes" id="UP000464318"/>
    </source>
</evidence>
<dbReference type="InterPro" id="IPR050833">
    <property type="entry name" value="Poly_Biosynth_Transport"/>
</dbReference>
<organism evidence="6 7">
    <name type="scientific">Bergeyella cardium</name>
    <dbReference type="NCBI Taxonomy" id="1585976"/>
    <lineage>
        <taxon>Bacteria</taxon>
        <taxon>Pseudomonadati</taxon>
        <taxon>Bacteroidota</taxon>
        <taxon>Flavobacteriia</taxon>
        <taxon>Flavobacteriales</taxon>
        <taxon>Weeksellaceae</taxon>
        <taxon>Bergeyella</taxon>
    </lineage>
</organism>
<keyword evidence="5" id="KW-0472">Membrane</keyword>
<dbReference type="KEGG" id="bcad:DBX24_00405"/>
<dbReference type="RefSeq" id="WP_160223616.1">
    <property type="nucleotide sequence ID" value="NZ_CP029149.1"/>
</dbReference>
<dbReference type="AlphaFoldDB" id="A0A6P1QSL4"/>
<dbReference type="EMBL" id="CP029149">
    <property type="protein sequence ID" value="QHN64458.1"/>
    <property type="molecule type" value="Genomic_DNA"/>
</dbReference>
<keyword evidence="3" id="KW-0812">Transmembrane</keyword>
<dbReference type="OrthoDB" id="88014at2"/>
<dbReference type="PANTHER" id="PTHR30250:SF11">
    <property type="entry name" value="O-ANTIGEN TRANSPORTER-RELATED"/>
    <property type="match status" value="1"/>
</dbReference>
<keyword evidence="2" id="KW-1003">Cell membrane</keyword>
<evidence type="ECO:0000313" key="6">
    <source>
        <dbReference type="EMBL" id="QHN64458.1"/>
    </source>
</evidence>
<reference evidence="6 7" key="1">
    <citation type="submission" date="2018-04" db="EMBL/GenBank/DDBJ databases">
        <title>Characteristic and Complete Genome Sequencing of A Novel Member of Infective Endocarditis Causative Bacteria: Bergeyella cardium QL-PH.</title>
        <authorList>
            <person name="Pan H."/>
            <person name="Sun E."/>
            <person name="Zhang Y."/>
        </authorList>
    </citation>
    <scope>NUCLEOTIDE SEQUENCE [LARGE SCALE GENOMIC DNA]</scope>
    <source>
        <strain evidence="6 7">HPQL</strain>
    </source>
</reference>
<dbReference type="Proteomes" id="UP000464318">
    <property type="component" value="Chromosome"/>
</dbReference>
<evidence type="ECO:0000256" key="4">
    <source>
        <dbReference type="ARBA" id="ARBA00022989"/>
    </source>
</evidence>
<proteinExistence type="predicted"/>
<protein>
    <submittedName>
        <fullName evidence="6">Polysaccharide biosynthesis protein</fullName>
    </submittedName>
</protein>
<name>A0A6P1QSL4_9FLAO</name>
<sequence length="486" mass="56041">MSVVARQSFKYTLIGYFGFLLGTFSAVFVFNRDFEFYGKLRFIMNSAEFIAPFIILGVSYSNVKFFYHAHKDGRHHNMLSLSLVVVFINFFIFLLGVGLAPIAFPKIKQLEFWNYKFYILPLVLMLSISPVFNKFISNYKRVAISNVFDNLFPKIANLLAFSLFFFCGFSQVISFTTFLAVFFFSMMGYALYAQRLEPIRLDFSTDYFRKNHLWKDFSSYSFFGFLGTFGNQLTINNQMVGEFLGMEDMGVYSILYSLISLVSIPQLGLFNVSAPMINQYLNEKKYKELDAFYKKSSFYLFFSGAVLFSCIVVGFPFLALLMKNGALLLYYQPVVWIWGLAVLFDLATGFNGNIISLSQYYKFNIVVMILLSALTVSLNLYFIHYTELRLVGVAISTAISLTIYNVIKVAFNYWKFKVQPFGIEMMYGTIICTISMSVVMILPNATHDFINLIYKPSLVLIFIFIGNKVLKLIPMDELLKKFQRKN</sequence>
<keyword evidence="4" id="KW-1133">Transmembrane helix</keyword>
<evidence type="ECO:0000256" key="3">
    <source>
        <dbReference type="ARBA" id="ARBA00022692"/>
    </source>
</evidence>